<comment type="cofactor">
    <cofactor evidence="1">
        <name>thiamine diphosphate</name>
        <dbReference type="ChEBI" id="CHEBI:58937"/>
    </cofactor>
</comment>
<dbReference type="InterPro" id="IPR029061">
    <property type="entry name" value="THDP-binding"/>
</dbReference>
<dbReference type="SUPFAM" id="SSF52922">
    <property type="entry name" value="TK C-terminal domain-like"/>
    <property type="match status" value="1"/>
</dbReference>
<evidence type="ECO:0000256" key="3">
    <source>
        <dbReference type="ARBA" id="ARBA00023052"/>
    </source>
</evidence>
<evidence type="ECO:0000313" key="5">
    <source>
        <dbReference type="EMBL" id="OZI71584.1"/>
    </source>
</evidence>
<organism evidence="5 6">
    <name type="scientific">Bordetella genomosp. 12</name>
    <dbReference type="NCBI Taxonomy" id="463035"/>
    <lineage>
        <taxon>Bacteria</taxon>
        <taxon>Pseudomonadati</taxon>
        <taxon>Pseudomonadota</taxon>
        <taxon>Betaproteobacteria</taxon>
        <taxon>Burkholderiales</taxon>
        <taxon>Alcaligenaceae</taxon>
        <taxon>Bordetella</taxon>
    </lineage>
</organism>
<dbReference type="OrthoDB" id="9780894at2"/>
<dbReference type="RefSeq" id="WP_094815423.1">
    <property type="nucleotide sequence ID" value="NZ_NEVU01000003.1"/>
</dbReference>
<protein>
    <submittedName>
        <fullName evidence="5">Alpha-ketoacid dehydrogenase subunit beta</fullName>
    </submittedName>
</protein>
<dbReference type="CDD" id="cd07036">
    <property type="entry name" value="TPP_PYR_E1-PDHc-beta_like"/>
    <property type="match status" value="1"/>
</dbReference>
<reference evidence="6" key="1">
    <citation type="submission" date="2017-05" db="EMBL/GenBank/DDBJ databases">
        <title>Complete and WGS of Bordetella genogroups.</title>
        <authorList>
            <person name="Spilker T."/>
            <person name="Lipuma J."/>
        </authorList>
    </citation>
    <scope>NUCLEOTIDE SEQUENCE [LARGE SCALE GENOMIC DNA]</scope>
    <source>
        <strain evidence="6">AU6712</strain>
    </source>
</reference>
<dbReference type="FunFam" id="3.40.50.970:FF:000001">
    <property type="entry name" value="Pyruvate dehydrogenase E1 beta subunit"/>
    <property type="match status" value="1"/>
</dbReference>
<dbReference type="Gene3D" id="3.40.50.970">
    <property type="match status" value="1"/>
</dbReference>
<accession>A0A261VBQ1</accession>
<dbReference type="Pfam" id="PF02780">
    <property type="entry name" value="Transketolase_C"/>
    <property type="match status" value="1"/>
</dbReference>
<dbReference type="AlphaFoldDB" id="A0A261VBQ1"/>
<evidence type="ECO:0000256" key="1">
    <source>
        <dbReference type="ARBA" id="ARBA00001964"/>
    </source>
</evidence>
<dbReference type="InterPro" id="IPR009014">
    <property type="entry name" value="Transketo_C/PFOR_II"/>
</dbReference>
<evidence type="ECO:0000256" key="2">
    <source>
        <dbReference type="ARBA" id="ARBA00023002"/>
    </source>
</evidence>
<gene>
    <name evidence="5" type="ORF">CAL22_17405</name>
</gene>
<name>A0A261VBQ1_9BORD</name>
<dbReference type="InterPro" id="IPR033248">
    <property type="entry name" value="Transketolase_C"/>
</dbReference>
<dbReference type="SMART" id="SM00861">
    <property type="entry name" value="Transket_pyr"/>
    <property type="match status" value="1"/>
</dbReference>
<keyword evidence="6" id="KW-1185">Reference proteome</keyword>
<dbReference type="PANTHER" id="PTHR43257:SF2">
    <property type="entry name" value="PYRUVATE DEHYDROGENASE E1 COMPONENT SUBUNIT BETA"/>
    <property type="match status" value="1"/>
</dbReference>
<dbReference type="FunFam" id="3.40.50.920:FF:000001">
    <property type="entry name" value="Pyruvate dehydrogenase E1 beta subunit"/>
    <property type="match status" value="1"/>
</dbReference>
<sequence>MSPIQHLEKTAADTSVRTLSYAQAAALALTEAMDADRNVIALGEDLGRGGVFGQYRDLENQPLVKRFGADRIVDTPISEAAIVGASVGMALSGLRPVVELRVVDFALCAIDEIVNQAAKNRFMFGGQGRVPLVARLPIGLWNASAAQHSQSLEAWFAHIPGLTVVTPSTPADNYALLHAALESGDPVIYMEHKELWGSSGDVTPGSRAALGKAHVVREGNDLSIVTWSRQVAHARTAAETLASEGIEAEVIDLRTLWPWDRDAVLASAAKTGRVLVTHEAVQVAGFGAEIAATVAEHGRARVARLGAPRIPVGYAPALEDESRVGPARIAQAARELLKR</sequence>
<dbReference type="Proteomes" id="UP000216429">
    <property type="component" value="Unassembled WGS sequence"/>
</dbReference>
<keyword evidence="3" id="KW-0786">Thiamine pyrophosphate</keyword>
<keyword evidence="2" id="KW-0560">Oxidoreductase</keyword>
<dbReference type="PANTHER" id="PTHR43257">
    <property type="entry name" value="PYRUVATE DEHYDROGENASE E1 COMPONENT BETA SUBUNIT"/>
    <property type="match status" value="1"/>
</dbReference>
<evidence type="ECO:0000259" key="4">
    <source>
        <dbReference type="SMART" id="SM00861"/>
    </source>
</evidence>
<dbReference type="EMBL" id="NEVU01000003">
    <property type="protein sequence ID" value="OZI71584.1"/>
    <property type="molecule type" value="Genomic_DNA"/>
</dbReference>
<dbReference type="InterPro" id="IPR005475">
    <property type="entry name" value="Transketolase-like_Pyr-bd"/>
</dbReference>
<proteinExistence type="predicted"/>
<comment type="caution">
    <text evidence="5">The sequence shown here is derived from an EMBL/GenBank/DDBJ whole genome shotgun (WGS) entry which is preliminary data.</text>
</comment>
<dbReference type="SUPFAM" id="SSF52518">
    <property type="entry name" value="Thiamin diphosphate-binding fold (THDP-binding)"/>
    <property type="match status" value="1"/>
</dbReference>
<dbReference type="Pfam" id="PF02779">
    <property type="entry name" value="Transket_pyr"/>
    <property type="match status" value="1"/>
</dbReference>
<feature type="domain" description="Transketolase-like pyrimidine-binding" evidence="4">
    <location>
        <begin position="19"/>
        <end position="198"/>
    </location>
</feature>
<dbReference type="Gene3D" id="3.40.50.920">
    <property type="match status" value="1"/>
</dbReference>
<dbReference type="GO" id="GO:0016491">
    <property type="term" value="F:oxidoreductase activity"/>
    <property type="evidence" value="ECO:0007669"/>
    <property type="project" value="UniProtKB-KW"/>
</dbReference>
<evidence type="ECO:0000313" key="6">
    <source>
        <dbReference type="Proteomes" id="UP000216429"/>
    </source>
</evidence>